<dbReference type="EMBL" id="JBHSQK010000007">
    <property type="protein sequence ID" value="MFC5947451.1"/>
    <property type="molecule type" value="Genomic_DNA"/>
</dbReference>
<feature type="transmembrane region" description="Helical" evidence="8">
    <location>
        <begin position="306"/>
        <end position="324"/>
    </location>
</feature>
<evidence type="ECO:0000256" key="6">
    <source>
        <dbReference type="ARBA" id="ARBA00022989"/>
    </source>
</evidence>
<evidence type="ECO:0000256" key="2">
    <source>
        <dbReference type="ARBA" id="ARBA00022448"/>
    </source>
</evidence>
<comment type="subcellular location">
    <subcellularLocation>
        <location evidence="1">Cell membrane</location>
        <topology evidence="1">Multi-pass membrane protein</topology>
    </subcellularLocation>
</comment>
<sequence length="329" mass="32779">MTTQTDARPAATATVISRLGTDVAGLLPLVVAVVALFALGAVTTAGFAAPENIRAVLIAASITGIVAVSMTFLTLSGNYVSLGVQQSTVLAALLFLHTVAEGHGVTLAILVSVLAVVAVGVAQGIVVALGMNTIITTLATGSVLFGITASASGSGVVTAEGKSIGWLDASLVFGLPIAVYGFVAVTILATLISARTVIGRKVLLAGANRRTARLNGISATATTLFGFVALSLGAAIAGVLTAAQLGQATASDMPSLTIDVVAAVLVGGTAIAGGYGSPIRSALGAITIALLNNVMVLNNFATGWRFAIQGLVVVGVVCLLQYLARKRAN</sequence>
<evidence type="ECO:0000256" key="5">
    <source>
        <dbReference type="ARBA" id="ARBA00022692"/>
    </source>
</evidence>
<dbReference type="Proteomes" id="UP001596119">
    <property type="component" value="Unassembled WGS sequence"/>
</dbReference>
<keyword evidence="3" id="KW-1003">Cell membrane</keyword>
<feature type="transmembrane region" description="Helical" evidence="8">
    <location>
        <begin position="282"/>
        <end position="300"/>
    </location>
</feature>
<organism evidence="9 10">
    <name type="scientific">Pseudonocardia lutea</name>
    <dbReference type="NCBI Taxonomy" id="2172015"/>
    <lineage>
        <taxon>Bacteria</taxon>
        <taxon>Bacillati</taxon>
        <taxon>Actinomycetota</taxon>
        <taxon>Actinomycetes</taxon>
        <taxon>Pseudonocardiales</taxon>
        <taxon>Pseudonocardiaceae</taxon>
        <taxon>Pseudonocardia</taxon>
    </lineage>
</organism>
<keyword evidence="4" id="KW-0997">Cell inner membrane</keyword>
<feature type="transmembrane region" description="Helical" evidence="8">
    <location>
        <begin position="55"/>
        <end position="75"/>
    </location>
</feature>
<evidence type="ECO:0000313" key="9">
    <source>
        <dbReference type="EMBL" id="MFC5947451.1"/>
    </source>
</evidence>
<evidence type="ECO:0000256" key="3">
    <source>
        <dbReference type="ARBA" id="ARBA00022475"/>
    </source>
</evidence>
<feature type="transmembrane region" description="Helical" evidence="8">
    <location>
        <begin position="219"/>
        <end position="243"/>
    </location>
</feature>
<accession>A0ABW1I176</accession>
<evidence type="ECO:0000256" key="7">
    <source>
        <dbReference type="ARBA" id="ARBA00023136"/>
    </source>
</evidence>
<dbReference type="PANTHER" id="PTHR32196">
    <property type="entry name" value="ABC TRANSPORTER PERMEASE PROTEIN YPHD-RELATED-RELATED"/>
    <property type="match status" value="1"/>
</dbReference>
<evidence type="ECO:0000256" key="8">
    <source>
        <dbReference type="SAM" id="Phobius"/>
    </source>
</evidence>
<evidence type="ECO:0000313" key="10">
    <source>
        <dbReference type="Proteomes" id="UP001596119"/>
    </source>
</evidence>
<comment type="caution">
    <text evidence="9">The sequence shown here is derived from an EMBL/GenBank/DDBJ whole genome shotgun (WGS) entry which is preliminary data.</text>
</comment>
<dbReference type="RefSeq" id="WP_379564319.1">
    <property type="nucleotide sequence ID" value="NZ_JBHSQK010000007.1"/>
</dbReference>
<feature type="transmembrane region" description="Helical" evidence="8">
    <location>
        <begin position="138"/>
        <end position="157"/>
    </location>
</feature>
<feature type="transmembrane region" description="Helical" evidence="8">
    <location>
        <begin position="177"/>
        <end position="198"/>
    </location>
</feature>
<name>A0ABW1I176_9PSEU</name>
<evidence type="ECO:0000256" key="4">
    <source>
        <dbReference type="ARBA" id="ARBA00022519"/>
    </source>
</evidence>
<feature type="transmembrane region" description="Helical" evidence="8">
    <location>
        <begin position="26"/>
        <end position="49"/>
    </location>
</feature>
<keyword evidence="10" id="KW-1185">Reference proteome</keyword>
<reference evidence="10" key="1">
    <citation type="journal article" date="2019" name="Int. J. Syst. Evol. Microbiol.">
        <title>The Global Catalogue of Microorganisms (GCM) 10K type strain sequencing project: providing services to taxonomists for standard genome sequencing and annotation.</title>
        <authorList>
            <consortium name="The Broad Institute Genomics Platform"/>
            <consortium name="The Broad Institute Genome Sequencing Center for Infectious Disease"/>
            <person name="Wu L."/>
            <person name="Ma J."/>
        </authorList>
    </citation>
    <scope>NUCLEOTIDE SEQUENCE [LARGE SCALE GENOMIC DNA]</scope>
    <source>
        <strain evidence="10">CGMCC 4.7397</strain>
    </source>
</reference>
<keyword evidence="2" id="KW-0813">Transport</keyword>
<keyword evidence="7 8" id="KW-0472">Membrane</keyword>
<keyword evidence="6 8" id="KW-1133">Transmembrane helix</keyword>
<keyword evidence="5 8" id="KW-0812">Transmembrane</keyword>
<protein>
    <submittedName>
        <fullName evidence="9">ABC transporter permease</fullName>
    </submittedName>
</protein>
<dbReference type="InterPro" id="IPR001851">
    <property type="entry name" value="ABC_transp_permease"/>
</dbReference>
<proteinExistence type="predicted"/>
<dbReference type="Pfam" id="PF02653">
    <property type="entry name" value="BPD_transp_2"/>
    <property type="match status" value="1"/>
</dbReference>
<feature type="transmembrane region" description="Helical" evidence="8">
    <location>
        <begin position="255"/>
        <end position="275"/>
    </location>
</feature>
<evidence type="ECO:0000256" key="1">
    <source>
        <dbReference type="ARBA" id="ARBA00004651"/>
    </source>
</evidence>
<dbReference type="CDD" id="cd06579">
    <property type="entry name" value="TM_PBP1_transp_AraH_like"/>
    <property type="match status" value="1"/>
</dbReference>
<feature type="transmembrane region" description="Helical" evidence="8">
    <location>
        <begin position="106"/>
        <end position="131"/>
    </location>
</feature>
<gene>
    <name evidence="9" type="ORF">ACFQH9_04075</name>
</gene>
<dbReference type="PANTHER" id="PTHR32196:SF21">
    <property type="entry name" value="ABC TRANSPORTER PERMEASE PROTEIN YPHD-RELATED"/>
    <property type="match status" value="1"/>
</dbReference>